<evidence type="ECO:0000256" key="4">
    <source>
        <dbReference type="ARBA" id="ARBA00022827"/>
    </source>
</evidence>
<organism evidence="7 8">
    <name type="scientific">Apiospora kogelbergensis</name>
    <dbReference type="NCBI Taxonomy" id="1337665"/>
    <lineage>
        <taxon>Eukaryota</taxon>
        <taxon>Fungi</taxon>
        <taxon>Dikarya</taxon>
        <taxon>Ascomycota</taxon>
        <taxon>Pezizomycotina</taxon>
        <taxon>Sordariomycetes</taxon>
        <taxon>Xylariomycetidae</taxon>
        <taxon>Amphisphaeriales</taxon>
        <taxon>Apiosporaceae</taxon>
        <taxon>Apiospora</taxon>
    </lineage>
</organism>
<name>A0AAW0QUD9_9PEZI</name>
<dbReference type="InterPro" id="IPR016169">
    <property type="entry name" value="FAD-bd_PCMH_sub2"/>
</dbReference>
<evidence type="ECO:0000313" key="7">
    <source>
        <dbReference type="EMBL" id="KAK8106791.1"/>
    </source>
</evidence>
<dbReference type="SUPFAM" id="SSF56176">
    <property type="entry name" value="FAD-binding/transporter-associated domain-like"/>
    <property type="match status" value="1"/>
</dbReference>
<dbReference type="Gene3D" id="3.30.465.10">
    <property type="match status" value="1"/>
</dbReference>
<dbReference type="GO" id="GO:0016491">
    <property type="term" value="F:oxidoreductase activity"/>
    <property type="evidence" value="ECO:0007669"/>
    <property type="project" value="UniProtKB-KW"/>
</dbReference>
<keyword evidence="4" id="KW-0274">FAD</keyword>
<dbReference type="InterPro" id="IPR012951">
    <property type="entry name" value="BBE"/>
</dbReference>
<dbReference type="InterPro" id="IPR050416">
    <property type="entry name" value="FAD-linked_Oxidoreductase"/>
</dbReference>
<dbReference type="Proteomes" id="UP001392437">
    <property type="component" value="Unassembled WGS sequence"/>
</dbReference>
<evidence type="ECO:0000256" key="2">
    <source>
        <dbReference type="ARBA" id="ARBA00005466"/>
    </source>
</evidence>
<dbReference type="PANTHER" id="PTHR42973">
    <property type="entry name" value="BINDING OXIDOREDUCTASE, PUTATIVE (AFU_ORTHOLOGUE AFUA_1G17690)-RELATED"/>
    <property type="match status" value="1"/>
</dbReference>
<evidence type="ECO:0000256" key="3">
    <source>
        <dbReference type="ARBA" id="ARBA00022630"/>
    </source>
</evidence>
<gene>
    <name evidence="7" type="ORF">PG999_010150</name>
</gene>
<evidence type="ECO:0000256" key="1">
    <source>
        <dbReference type="ARBA" id="ARBA00001974"/>
    </source>
</evidence>
<sequence>MPGSLDWNNHTTGFNARIPPYTPSGIAVPTTISQVQGAVNCGRKHGVSVSAKGGGHSYISGGLGGESGHLVVQLDRMHNVDFNDTTNIAVVQPGTRLGHLATELYTDGRKRAISHGTCPRHVNYVHSFYVGVSGHFTSGGYGMNSHQQGLALDFVEGATIVLANGSVVETSATQHEDLFWAILGAGANFGIVVSWRLRTFEAPDMVTLFRVKLNWNRSTAAGYLAAIERYINNDMPQNLSIRISDRTSGQLVAEGLYYGSEAEKKSNIDAFLSISNGTLVRLEQCDWISSIKRYVKGEPFDNIQNDININVFDRGPPANFFSNSLVLNGLNGTAARNFVDYWYGSTKHLAKDRAWFFHLEAVGGKNSAYSRPGNNATAYAHRDKAMIIRFNDAVVDEMMSYPENGTSFLNNWIATVTAALPDGSWGAYANYPDSTLNRTMAQRLYYGSNLDRLRYLKLKYDPDELFYHPQSIEPAHDTMIGPWAAVDSANDL</sequence>
<accession>A0AAW0QUD9</accession>
<dbReference type="EMBL" id="JAQQWP010000008">
    <property type="protein sequence ID" value="KAK8106791.1"/>
    <property type="molecule type" value="Genomic_DNA"/>
</dbReference>
<dbReference type="Gene3D" id="3.40.462.20">
    <property type="match status" value="1"/>
</dbReference>
<evidence type="ECO:0000313" key="8">
    <source>
        <dbReference type="Proteomes" id="UP001392437"/>
    </source>
</evidence>
<keyword evidence="5" id="KW-0560">Oxidoreductase</keyword>
<comment type="cofactor">
    <cofactor evidence="1">
        <name>FAD</name>
        <dbReference type="ChEBI" id="CHEBI:57692"/>
    </cofactor>
</comment>
<comment type="similarity">
    <text evidence="2">Belongs to the oxygen-dependent FAD-linked oxidoreductase family.</text>
</comment>
<keyword evidence="3" id="KW-0285">Flavoprotein</keyword>
<dbReference type="GO" id="GO:0071949">
    <property type="term" value="F:FAD binding"/>
    <property type="evidence" value="ECO:0007669"/>
    <property type="project" value="InterPro"/>
</dbReference>
<keyword evidence="8" id="KW-1185">Reference proteome</keyword>
<dbReference type="InterPro" id="IPR016166">
    <property type="entry name" value="FAD-bd_PCMH"/>
</dbReference>
<dbReference type="Pfam" id="PF01565">
    <property type="entry name" value="FAD_binding_4"/>
    <property type="match status" value="1"/>
</dbReference>
<evidence type="ECO:0000259" key="6">
    <source>
        <dbReference type="PROSITE" id="PS51387"/>
    </source>
</evidence>
<proteinExistence type="inferred from homology"/>
<protein>
    <recommendedName>
        <fullName evidence="6">FAD-binding PCMH-type domain-containing protein</fullName>
    </recommendedName>
</protein>
<dbReference type="AlphaFoldDB" id="A0AAW0QUD9"/>
<dbReference type="Pfam" id="PF08031">
    <property type="entry name" value="BBE"/>
    <property type="match status" value="1"/>
</dbReference>
<reference evidence="7 8" key="1">
    <citation type="submission" date="2023-01" db="EMBL/GenBank/DDBJ databases">
        <title>Analysis of 21 Apiospora genomes using comparative genomics revels a genus with tremendous synthesis potential of carbohydrate active enzymes and secondary metabolites.</title>
        <authorList>
            <person name="Sorensen T."/>
        </authorList>
    </citation>
    <scope>NUCLEOTIDE SEQUENCE [LARGE SCALE GENOMIC DNA]</scope>
    <source>
        <strain evidence="7 8">CBS 117206</strain>
    </source>
</reference>
<feature type="domain" description="FAD-binding PCMH-type" evidence="6">
    <location>
        <begin position="19"/>
        <end position="202"/>
    </location>
</feature>
<dbReference type="PANTHER" id="PTHR42973:SF39">
    <property type="entry name" value="FAD-BINDING PCMH-TYPE DOMAIN-CONTAINING PROTEIN"/>
    <property type="match status" value="1"/>
</dbReference>
<dbReference type="InterPro" id="IPR036318">
    <property type="entry name" value="FAD-bd_PCMH-like_sf"/>
</dbReference>
<evidence type="ECO:0000256" key="5">
    <source>
        <dbReference type="ARBA" id="ARBA00023002"/>
    </source>
</evidence>
<comment type="caution">
    <text evidence="7">The sequence shown here is derived from an EMBL/GenBank/DDBJ whole genome shotgun (WGS) entry which is preliminary data.</text>
</comment>
<dbReference type="PROSITE" id="PS51387">
    <property type="entry name" value="FAD_PCMH"/>
    <property type="match status" value="1"/>
</dbReference>
<dbReference type="InterPro" id="IPR006094">
    <property type="entry name" value="Oxid_FAD_bind_N"/>
</dbReference>